<dbReference type="PROSITE" id="PS00871">
    <property type="entry name" value="CLPAB_2"/>
    <property type="match status" value="1"/>
</dbReference>
<dbReference type="CDD" id="cd19499">
    <property type="entry name" value="RecA-like_ClpB_Hsp104-like"/>
    <property type="match status" value="1"/>
</dbReference>
<sequence>MIGAALEQSILRALELARSAGHEYATLEHLLLALIDDPDAAPVLRACGADLEVLSHEIEAALASLEELEDAEPSPTLAFQRTLQRAVYAVQSAGKEQVSGANVLVALFEERTSRAAQILERQGVTRLAALEYISHGLARVERFNRPRRTEGTEEATADTAATPEGEGALEAYCIDLTARARDGRIDELIGREPELERTLQVLARRSKNNPILVGEPGVGKTAIVEGLALRAVQGKVPEALEGVTVYALDMGALIAGTRYRGDFEERLKAVIRALEQHENAILFIDEIHTVVGAGAVSGGTLDASNLLKPALTGGRLRVIGATTYSEYKAFERDRALSRRFQKIDVPEPSVDEAYRIVKGAAPYLEKHHGLRYTEAALKAAVDLSVRYLTDRRLPDKAIDVLDEAGAAQTLLPRRARRRTLGASQVEAVVAKMARLPLGQVSAHVQQSLATLEEDLRAGVFGQDRAVQVLADAVKLSRAGLRPENKPVGSFLFSGPTGVGKTELARRLAEVLGLELIRFDMSEYMESHTVSRLIGAPPGYVGFDQGGLLTDAILKHPQAVLLLDEIEKAHPDLYNVLLQVMDYGRLTDHNGRQVDFRGVVLIMTTNAGAADAARPALGFGGGDRAFEAEEAVKRTFTPEFRNRLDAIVPFGPLGSETVLKVVDKFVAQLAAQLREKAVDLEVTPAARAWLARRGFDPLYGARPLSRTLQDQVARPLADELLFGQLRQGGYARVDLEGDALSFQVRPA</sequence>
<evidence type="ECO:0000256" key="6">
    <source>
        <dbReference type="RuleBase" id="RU004432"/>
    </source>
</evidence>
<name>A0A841I8G3_9DEIO</name>
<dbReference type="InterPro" id="IPR003593">
    <property type="entry name" value="AAA+_ATPase"/>
</dbReference>
<dbReference type="InterPro" id="IPR036628">
    <property type="entry name" value="Clp_N_dom_sf"/>
</dbReference>
<dbReference type="InterPro" id="IPR028299">
    <property type="entry name" value="ClpA/B_CS2"/>
</dbReference>
<keyword evidence="4 6" id="KW-0143">Chaperone</keyword>
<dbReference type="Pfam" id="PF17871">
    <property type="entry name" value="AAA_lid_9"/>
    <property type="match status" value="1"/>
</dbReference>
<dbReference type="CDD" id="cd00009">
    <property type="entry name" value="AAA"/>
    <property type="match status" value="1"/>
</dbReference>
<dbReference type="SUPFAM" id="SSF52540">
    <property type="entry name" value="P-loop containing nucleoside triphosphate hydrolases"/>
    <property type="match status" value="2"/>
</dbReference>
<dbReference type="GO" id="GO:0008233">
    <property type="term" value="F:peptidase activity"/>
    <property type="evidence" value="ECO:0007669"/>
    <property type="project" value="UniProtKB-KW"/>
</dbReference>
<dbReference type="InterPro" id="IPR001270">
    <property type="entry name" value="ClpA/B"/>
</dbReference>
<evidence type="ECO:0000256" key="1">
    <source>
        <dbReference type="ARBA" id="ARBA00022737"/>
    </source>
</evidence>
<dbReference type="SUPFAM" id="SSF81923">
    <property type="entry name" value="Double Clp-N motif"/>
    <property type="match status" value="1"/>
</dbReference>
<accession>A0A841I8G3</accession>
<dbReference type="InterPro" id="IPR004176">
    <property type="entry name" value="Clp_R_N"/>
</dbReference>
<dbReference type="GO" id="GO:0034605">
    <property type="term" value="P:cellular response to heat"/>
    <property type="evidence" value="ECO:0007669"/>
    <property type="project" value="TreeGrafter"/>
</dbReference>
<keyword evidence="9" id="KW-0378">Hydrolase</keyword>
<dbReference type="InterPro" id="IPR019489">
    <property type="entry name" value="Clp_ATPase_C"/>
</dbReference>
<dbReference type="Proteomes" id="UP000569951">
    <property type="component" value="Unassembled WGS sequence"/>
</dbReference>
<keyword evidence="10" id="KW-1185">Reference proteome</keyword>
<dbReference type="SMART" id="SM01086">
    <property type="entry name" value="ClpB_D2-small"/>
    <property type="match status" value="1"/>
</dbReference>
<dbReference type="Gene3D" id="1.10.1780.10">
    <property type="entry name" value="Clp, N-terminal domain"/>
    <property type="match status" value="1"/>
</dbReference>
<dbReference type="InterPro" id="IPR041546">
    <property type="entry name" value="ClpA/ClpB_AAA_lid"/>
</dbReference>
<evidence type="ECO:0000256" key="7">
    <source>
        <dbReference type="SAM" id="MobiDB-lite"/>
    </source>
</evidence>
<comment type="similarity">
    <text evidence="6">Belongs to the ClpA/ClpB family.</text>
</comment>
<dbReference type="Pfam" id="PF02861">
    <property type="entry name" value="Clp_N"/>
    <property type="match status" value="1"/>
</dbReference>
<evidence type="ECO:0000313" key="9">
    <source>
        <dbReference type="EMBL" id="MBB6100075.1"/>
    </source>
</evidence>
<dbReference type="PROSITE" id="PS51903">
    <property type="entry name" value="CLP_R"/>
    <property type="match status" value="1"/>
</dbReference>
<dbReference type="GO" id="GO:0006508">
    <property type="term" value="P:proteolysis"/>
    <property type="evidence" value="ECO:0007669"/>
    <property type="project" value="UniProtKB-KW"/>
</dbReference>
<dbReference type="PANTHER" id="PTHR11638:SF111">
    <property type="entry name" value="ATP-DEPENDENT CLP PROTEASE ATP-BINDING SUBUNIT CLPA"/>
    <property type="match status" value="1"/>
</dbReference>
<dbReference type="SMART" id="SM00382">
    <property type="entry name" value="AAA"/>
    <property type="match status" value="2"/>
</dbReference>
<keyword evidence="2 6" id="KW-0547">Nucleotide-binding</keyword>
<dbReference type="InterPro" id="IPR027417">
    <property type="entry name" value="P-loop_NTPase"/>
</dbReference>
<dbReference type="GO" id="GO:0005524">
    <property type="term" value="F:ATP binding"/>
    <property type="evidence" value="ECO:0007669"/>
    <property type="project" value="UniProtKB-KW"/>
</dbReference>
<dbReference type="Pfam" id="PF00004">
    <property type="entry name" value="AAA"/>
    <property type="match status" value="1"/>
</dbReference>
<dbReference type="Pfam" id="PF10431">
    <property type="entry name" value="ClpB_D2-small"/>
    <property type="match status" value="1"/>
</dbReference>
<comment type="caution">
    <text evidence="9">The sequence shown here is derived from an EMBL/GenBank/DDBJ whole genome shotgun (WGS) entry which is preliminary data.</text>
</comment>
<keyword evidence="1 5" id="KW-0677">Repeat</keyword>
<dbReference type="InterPro" id="IPR003959">
    <property type="entry name" value="ATPase_AAA_core"/>
</dbReference>
<dbReference type="PRINTS" id="PR00300">
    <property type="entry name" value="CLPPROTEASEA"/>
</dbReference>
<dbReference type="InterPro" id="IPR050130">
    <property type="entry name" value="ClpA_ClpB"/>
</dbReference>
<keyword evidence="9" id="KW-0645">Protease</keyword>
<evidence type="ECO:0000256" key="2">
    <source>
        <dbReference type="ARBA" id="ARBA00022741"/>
    </source>
</evidence>
<reference evidence="9 10" key="1">
    <citation type="submission" date="2020-08" db="EMBL/GenBank/DDBJ databases">
        <title>Genomic Encyclopedia of Type Strains, Phase IV (KMG-IV): sequencing the most valuable type-strain genomes for metagenomic binning, comparative biology and taxonomic classification.</title>
        <authorList>
            <person name="Goeker M."/>
        </authorList>
    </citation>
    <scope>NUCLEOTIDE SEQUENCE [LARGE SCALE GENOMIC DNA]</scope>
    <source>
        <strain evidence="9 10">DSM 21458</strain>
    </source>
</reference>
<dbReference type="PROSITE" id="PS00870">
    <property type="entry name" value="CLPAB_1"/>
    <property type="match status" value="1"/>
</dbReference>
<evidence type="ECO:0000313" key="10">
    <source>
        <dbReference type="Proteomes" id="UP000569951"/>
    </source>
</evidence>
<dbReference type="Pfam" id="PF07724">
    <property type="entry name" value="AAA_2"/>
    <property type="match status" value="1"/>
</dbReference>
<feature type="region of interest" description="Disordered" evidence="7">
    <location>
        <begin position="144"/>
        <end position="163"/>
    </location>
</feature>
<dbReference type="InterPro" id="IPR018368">
    <property type="entry name" value="ClpA/B_CS1"/>
</dbReference>
<organism evidence="9 10">
    <name type="scientific">Deinobacterium chartae</name>
    <dbReference type="NCBI Taxonomy" id="521158"/>
    <lineage>
        <taxon>Bacteria</taxon>
        <taxon>Thermotogati</taxon>
        <taxon>Deinococcota</taxon>
        <taxon>Deinococci</taxon>
        <taxon>Deinococcales</taxon>
        <taxon>Deinococcaceae</taxon>
        <taxon>Deinobacterium</taxon>
    </lineage>
</organism>
<evidence type="ECO:0000256" key="3">
    <source>
        <dbReference type="ARBA" id="ARBA00022840"/>
    </source>
</evidence>
<protein>
    <submittedName>
        <fullName evidence="9">ATP-dependent Clp protease ATP-binding subunit ClpA</fullName>
    </submittedName>
</protein>
<dbReference type="GO" id="GO:0043335">
    <property type="term" value="P:protein unfolding"/>
    <property type="evidence" value="ECO:0007669"/>
    <property type="project" value="InterPro"/>
</dbReference>
<keyword evidence="3 6" id="KW-0067">ATP-binding</keyword>
<evidence type="ECO:0000259" key="8">
    <source>
        <dbReference type="PROSITE" id="PS51903"/>
    </source>
</evidence>
<dbReference type="NCBIfam" id="TIGR02639">
    <property type="entry name" value="ClpA"/>
    <property type="match status" value="1"/>
</dbReference>
<feature type="domain" description="Clp R" evidence="8">
    <location>
        <begin position="1"/>
        <end position="140"/>
    </location>
</feature>
<proteinExistence type="inferred from homology"/>
<dbReference type="Gene3D" id="3.40.50.300">
    <property type="entry name" value="P-loop containing nucleotide triphosphate hydrolases"/>
    <property type="match status" value="2"/>
</dbReference>
<dbReference type="PANTHER" id="PTHR11638">
    <property type="entry name" value="ATP-DEPENDENT CLP PROTEASE"/>
    <property type="match status" value="1"/>
</dbReference>
<evidence type="ECO:0000256" key="4">
    <source>
        <dbReference type="ARBA" id="ARBA00023186"/>
    </source>
</evidence>
<dbReference type="Gene3D" id="1.10.8.60">
    <property type="match status" value="2"/>
</dbReference>
<dbReference type="InterPro" id="IPR013461">
    <property type="entry name" value="ClpA"/>
</dbReference>
<dbReference type="EMBL" id="JACHHG010000020">
    <property type="protein sequence ID" value="MBB6100075.1"/>
    <property type="molecule type" value="Genomic_DNA"/>
</dbReference>
<dbReference type="GO" id="GO:0016887">
    <property type="term" value="F:ATP hydrolysis activity"/>
    <property type="evidence" value="ECO:0007669"/>
    <property type="project" value="InterPro"/>
</dbReference>
<gene>
    <name evidence="9" type="ORF">HNR42_003540</name>
</gene>
<dbReference type="RefSeq" id="WP_183988811.1">
    <property type="nucleotide sequence ID" value="NZ_JACHHG010000020.1"/>
</dbReference>
<dbReference type="GO" id="GO:0005737">
    <property type="term" value="C:cytoplasm"/>
    <property type="evidence" value="ECO:0007669"/>
    <property type="project" value="TreeGrafter"/>
</dbReference>
<dbReference type="AlphaFoldDB" id="A0A841I8G3"/>
<evidence type="ECO:0000256" key="5">
    <source>
        <dbReference type="PROSITE-ProRule" id="PRU01251"/>
    </source>
</evidence>